<keyword evidence="6" id="KW-0804">Transcription</keyword>
<keyword evidence="4" id="KW-0805">Transcription regulation</keyword>
<dbReference type="SMART" id="SM00448">
    <property type="entry name" value="REC"/>
    <property type="match status" value="1"/>
</dbReference>
<evidence type="ECO:0000313" key="11">
    <source>
        <dbReference type="EMBL" id="MFC0603782.1"/>
    </source>
</evidence>
<feature type="domain" description="Response regulatory" evidence="10">
    <location>
        <begin position="1082"/>
        <end position="1197"/>
    </location>
</feature>
<dbReference type="SUPFAM" id="SSF47384">
    <property type="entry name" value="Homodimeric domain of signal transducing histidine kinase"/>
    <property type="match status" value="1"/>
</dbReference>
<dbReference type="InterPro" id="IPR003661">
    <property type="entry name" value="HisK_dim/P_dom"/>
</dbReference>
<evidence type="ECO:0000256" key="7">
    <source>
        <dbReference type="PROSITE-ProRule" id="PRU00169"/>
    </source>
</evidence>
<dbReference type="SUPFAM" id="SSF52172">
    <property type="entry name" value="CheY-like"/>
    <property type="match status" value="1"/>
</dbReference>
<evidence type="ECO:0000256" key="1">
    <source>
        <dbReference type="ARBA" id="ARBA00000085"/>
    </source>
</evidence>
<dbReference type="InterPro" id="IPR036097">
    <property type="entry name" value="HisK_dim/P_sf"/>
</dbReference>
<dbReference type="Pfam" id="PF00512">
    <property type="entry name" value="HisKA"/>
    <property type="match status" value="1"/>
</dbReference>
<dbReference type="PANTHER" id="PTHR43547:SF2">
    <property type="entry name" value="HYBRID SIGNAL TRANSDUCTION HISTIDINE KINASE C"/>
    <property type="match status" value="1"/>
</dbReference>
<dbReference type="Gene3D" id="1.10.287.130">
    <property type="match status" value="1"/>
</dbReference>
<dbReference type="CDD" id="cd00082">
    <property type="entry name" value="HisKA"/>
    <property type="match status" value="1"/>
</dbReference>
<dbReference type="InterPro" id="IPR018060">
    <property type="entry name" value="HTH_AraC"/>
</dbReference>
<dbReference type="PROSITE" id="PS50110">
    <property type="entry name" value="RESPONSE_REGULATORY"/>
    <property type="match status" value="1"/>
</dbReference>
<dbReference type="Proteomes" id="UP001589832">
    <property type="component" value="Unassembled WGS sequence"/>
</dbReference>
<dbReference type="Pfam" id="PF07494">
    <property type="entry name" value="Reg_prop"/>
    <property type="match status" value="2"/>
</dbReference>
<evidence type="ECO:0000259" key="8">
    <source>
        <dbReference type="PROSITE" id="PS01124"/>
    </source>
</evidence>
<organism evidence="11 12">
    <name type="scientific">Winogradskyella pulchriflava</name>
    <dbReference type="NCBI Taxonomy" id="1110688"/>
    <lineage>
        <taxon>Bacteria</taxon>
        <taxon>Pseudomonadati</taxon>
        <taxon>Bacteroidota</taxon>
        <taxon>Flavobacteriia</taxon>
        <taxon>Flavobacteriales</taxon>
        <taxon>Flavobacteriaceae</taxon>
        <taxon>Winogradskyella</taxon>
    </lineage>
</organism>
<dbReference type="InterPro" id="IPR005467">
    <property type="entry name" value="His_kinase_dom"/>
</dbReference>
<dbReference type="Gene3D" id="3.40.50.2300">
    <property type="match status" value="1"/>
</dbReference>
<comment type="caution">
    <text evidence="11">The sequence shown here is derived from an EMBL/GenBank/DDBJ whole genome shotgun (WGS) entry which is preliminary data.</text>
</comment>
<dbReference type="InterPro" id="IPR011047">
    <property type="entry name" value="Quinoprotein_ADH-like_sf"/>
</dbReference>
<dbReference type="SUPFAM" id="SSF50998">
    <property type="entry name" value="Quinoprotein alcohol dehydrogenase-like"/>
    <property type="match status" value="1"/>
</dbReference>
<dbReference type="RefSeq" id="WP_386060208.1">
    <property type="nucleotide sequence ID" value="NZ_JBHLTQ010000001.1"/>
</dbReference>
<dbReference type="Gene3D" id="2.130.10.10">
    <property type="entry name" value="YVTN repeat-like/Quinoprotein amine dehydrogenase"/>
    <property type="match status" value="3"/>
</dbReference>
<dbReference type="InterPro" id="IPR013783">
    <property type="entry name" value="Ig-like_fold"/>
</dbReference>
<dbReference type="InterPro" id="IPR003594">
    <property type="entry name" value="HATPase_dom"/>
</dbReference>
<dbReference type="PROSITE" id="PS50109">
    <property type="entry name" value="HIS_KIN"/>
    <property type="match status" value="1"/>
</dbReference>
<dbReference type="InterPro" id="IPR004358">
    <property type="entry name" value="Sig_transdc_His_kin-like_C"/>
</dbReference>
<dbReference type="Gene3D" id="1.10.10.60">
    <property type="entry name" value="Homeodomain-like"/>
    <property type="match status" value="1"/>
</dbReference>
<evidence type="ECO:0000256" key="2">
    <source>
        <dbReference type="ARBA" id="ARBA00012438"/>
    </source>
</evidence>
<dbReference type="SMART" id="SM00387">
    <property type="entry name" value="HATPase_c"/>
    <property type="match status" value="1"/>
</dbReference>
<dbReference type="InterPro" id="IPR009057">
    <property type="entry name" value="Homeodomain-like_sf"/>
</dbReference>
<accession>A0ABV6Q6C1</accession>
<dbReference type="GO" id="GO:0005524">
    <property type="term" value="F:ATP binding"/>
    <property type="evidence" value="ECO:0007669"/>
    <property type="project" value="UniProtKB-KW"/>
</dbReference>
<keyword evidence="3 7" id="KW-0597">Phosphoprotein</keyword>
<dbReference type="Pfam" id="PF12833">
    <property type="entry name" value="HTH_18"/>
    <property type="match status" value="1"/>
</dbReference>
<evidence type="ECO:0000256" key="3">
    <source>
        <dbReference type="ARBA" id="ARBA00022553"/>
    </source>
</evidence>
<name>A0ABV6Q6C1_9FLAO</name>
<dbReference type="PROSITE" id="PS01124">
    <property type="entry name" value="HTH_ARAC_FAMILY_2"/>
    <property type="match status" value="1"/>
</dbReference>
<dbReference type="SMART" id="SM00388">
    <property type="entry name" value="HisKA"/>
    <property type="match status" value="1"/>
</dbReference>
<dbReference type="SMART" id="SM00342">
    <property type="entry name" value="HTH_ARAC"/>
    <property type="match status" value="1"/>
</dbReference>
<evidence type="ECO:0000259" key="10">
    <source>
        <dbReference type="PROSITE" id="PS50110"/>
    </source>
</evidence>
<dbReference type="Pfam" id="PF07495">
    <property type="entry name" value="Y_Y_Y"/>
    <property type="match status" value="1"/>
</dbReference>
<dbReference type="Gene3D" id="3.30.565.10">
    <property type="entry name" value="Histidine kinase-like ATPase, C-terminal domain"/>
    <property type="match status" value="1"/>
</dbReference>
<keyword evidence="12" id="KW-1185">Reference proteome</keyword>
<dbReference type="PROSITE" id="PS00041">
    <property type="entry name" value="HTH_ARAC_FAMILY_1"/>
    <property type="match status" value="1"/>
</dbReference>
<dbReference type="SUPFAM" id="SSF55874">
    <property type="entry name" value="ATPase domain of HSP90 chaperone/DNA topoisomerase II/histidine kinase"/>
    <property type="match status" value="1"/>
</dbReference>
<comment type="catalytic activity">
    <reaction evidence="1">
        <text>ATP + protein L-histidine = ADP + protein N-phospho-L-histidine.</text>
        <dbReference type="EC" id="2.7.13.3"/>
    </reaction>
</comment>
<feature type="domain" description="HTH araC/xylS-type" evidence="8">
    <location>
        <begin position="1231"/>
        <end position="1329"/>
    </location>
</feature>
<dbReference type="PANTHER" id="PTHR43547">
    <property type="entry name" value="TWO-COMPONENT HISTIDINE KINASE"/>
    <property type="match status" value="1"/>
</dbReference>
<dbReference type="InterPro" id="IPR011123">
    <property type="entry name" value="Y_Y_Y"/>
</dbReference>
<dbReference type="InterPro" id="IPR001789">
    <property type="entry name" value="Sig_transdc_resp-reg_receiver"/>
</dbReference>
<dbReference type="EC" id="2.7.13.3" evidence="2"/>
<gene>
    <name evidence="11" type="ORF">ACFFGA_04395</name>
</gene>
<dbReference type="InterPro" id="IPR015943">
    <property type="entry name" value="WD40/YVTN_repeat-like_dom_sf"/>
</dbReference>
<dbReference type="Pfam" id="PF00072">
    <property type="entry name" value="Response_reg"/>
    <property type="match status" value="1"/>
</dbReference>
<evidence type="ECO:0000259" key="9">
    <source>
        <dbReference type="PROSITE" id="PS50109"/>
    </source>
</evidence>
<feature type="domain" description="Histidine kinase" evidence="9">
    <location>
        <begin position="830"/>
        <end position="1048"/>
    </location>
</feature>
<keyword evidence="5" id="KW-0238">DNA-binding</keyword>
<reference evidence="11 12" key="1">
    <citation type="submission" date="2024-09" db="EMBL/GenBank/DDBJ databases">
        <authorList>
            <person name="Sun Q."/>
            <person name="Mori K."/>
        </authorList>
    </citation>
    <scope>NUCLEOTIDE SEQUENCE [LARGE SCALE GENOMIC DNA]</scope>
    <source>
        <strain evidence="11 12">NCAIM B.02481</strain>
    </source>
</reference>
<sequence>MTNPINICSLRLSNTNLFLLFCLVSLVSSAQKLTFSHLGLDEGLPQETIHCIDKDANGFLWLGTSDGVVRYDGHNFFVPQPDASTNLDIAGYRIGAILANDNYVYVGTGQNGLYRYDIFNETITQHGETDANCTRLIAYNDLTLAAFYNNGVTVIDQFGSFHSNNFEKDFPKKITGIAVHNDIVYVGTDEGVIHSATLNTSNDSGYNLFFKPITKLNTPVNNIKVLNDIIWVTTDTGLFNLSKATNKFEPIKIIENRQPSSYNVNTLAYHNGIYYIGTTSNGLLVADFANNILTVKQHYVADKKYDTSTINSDGINELFISENLMFIGNINLDITAIEAPHVFRQPTDRFNLDNPSVFAVYDTEDYLFTGSSSGLIISSHKDSSKFKILTNHNRVRGITKDNDNNIWFVTNNGVFVIPLDNLNIENPKILKVPIDANDASKLPAENMRSVYKDLSGAIWITTFNAGFSKFIGNVSENDFRFRNYNSEQLASVFTLSIVEDASNNYWMSTQKGLSKLNFENDELISVKNYDETSGLATRGVLSAFVDSDNTLWVASRKGLNKYNSENDTFKYYAKRNGLSNTFVYNINEDNFGNLWLSTNGGLFKFNKTTEEFTNYSPKDGVQSTEFNLGASFKDETNGHLYFGGINGLNIFDPNRIGELDKEGLLKFTSLKIKDEYILPNTSKILSTSISHSKAIHLNYDDFPVNIDFSALDFRPNSNIKYVYKLLPDDTDWNTLDSKNNIQLLNLSSKSYTLQIQGKSRNDLWQKPPLELKIKVSPPWYKSNLAYLSYLLMFLGIVFAFYRMSLQRQIAGQESKRLQELDSLKSRFITNITHEFRTPLTIILGYLGNLKERFSEKDDINTSLNTIEQNSNNLLNLVNQMLDLAKLEKGQLNLNLIQNDIVSFSKHIVNSFLSIASDKQIKLNFSSNQEKIVMDFDAEKMRQILTNLISNALKFSPKASELNVNIDLLNNSTLRIKISDEGYGIPEDKLQFIFDRFYQVENSEHKISQGTGIGLALTKELVELFNGSITVKSKLGNGTTFIITLPITNTAQKEDLNLNDDQITLGTFVPQLNEAIADDDSNTVLIVEDNTDMARYIASCLQPDYKVNFAKDGKEGLELAETIIPDIVVTDVMMPVMDGYELTQKLQANTNTNHIPIIMLTSKAMQEDKLEGITSGADAYLTKPFQKEELRLRMQMLIAKRKQLQERYTVTTIVEQKEEQVKPTDKKLIFLNLVINAIHQHVDDSNFGATELAKFLAMSDSQLYRKLKAISNTSTSVFIRKVRLEKGKEMLKNSDLSISEIAYSIGFNDPNWFSKAFKEEFKQSPSEFRN</sequence>
<keyword evidence="11" id="KW-0067">ATP-binding</keyword>
<dbReference type="InterPro" id="IPR036890">
    <property type="entry name" value="HATPase_C_sf"/>
</dbReference>
<dbReference type="Pfam" id="PF02518">
    <property type="entry name" value="HATPase_c"/>
    <property type="match status" value="1"/>
</dbReference>
<dbReference type="InterPro" id="IPR011006">
    <property type="entry name" value="CheY-like_superfamily"/>
</dbReference>
<dbReference type="Gene3D" id="2.60.40.10">
    <property type="entry name" value="Immunoglobulins"/>
    <property type="match status" value="1"/>
</dbReference>
<dbReference type="PRINTS" id="PR00344">
    <property type="entry name" value="BCTRLSENSOR"/>
</dbReference>
<feature type="modified residue" description="4-aspartylphosphate" evidence="7">
    <location>
        <position position="1130"/>
    </location>
</feature>
<dbReference type="SUPFAM" id="SSF46689">
    <property type="entry name" value="Homeodomain-like"/>
    <property type="match status" value="1"/>
</dbReference>
<evidence type="ECO:0000256" key="4">
    <source>
        <dbReference type="ARBA" id="ARBA00023015"/>
    </source>
</evidence>
<protein>
    <recommendedName>
        <fullName evidence="2">histidine kinase</fullName>
        <ecNumber evidence="2">2.7.13.3</ecNumber>
    </recommendedName>
</protein>
<dbReference type="InterPro" id="IPR018062">
    <property type="entry name" value="HTH_AraC-typ_CS"/>
</dbReference>
<proteinExistence type="predicted"/>
<evidence type="ECO:0000256" key="6">
    <source>
        <dbReference type="ARBA" id="ARBA00023163"/>
    </source>
</evidence>
<evidence type="ECO:0000313" key="12">
    <source>
        <dbReference type="Proteomes" id="UP001589832"/>
    </source>
</evidence>
<keyword evidence="11" id="KW-0547">Nucleotide-binding</keyword>
<dbReference type="EMBL" id="JBHLTQ010000001">
    <property type="protein sequence ID" value="MFC0603782.1"/>
    <property type="molecule type" value="Genomic_DNA"/>
</dbReference>
<dbReference type="SUPFAM" id="SSF63829">
    <property type="entry name" value="Calcium-dependent phosphotriesterase"/>
    <property type="match status" value="1"/>
</dbReference>
<evidence type="ECO:0000256" key="5">
    <source>
        <dbReference type="ARBA" id="ARBA00023125"/>
    </source>
</evidence>
<dbReference type="InterPro" id="IPR011110">
    <property type="entry name" value="Reg_prop"/>
</dbReference>